<organism evidence="2 3">
    <name type="scientific">Rubus argutus</name>
    <name type="common">Southern blackberry</name>
    <dbReference type="NCBI Taxonomy" id="59490"/>
    <lineage>
        <taxon>Eukaryota</taxon>
        <taxon>Viridiplantae</taxon>
        <taxon>Streptophyta</taxon>
        <taxon>Embryophyta</taxon>
        <taxon>Tracheophyta</taxon>
        <taxon>Spermatophyta</taxon>
        <taxon>Magnoliopsida</taxon>
        <taxon>eudicotyledons</taxon>
        <taxon>Gunneridae</taxon>
        <taxon>Pentapetalae</taxon>
        <taxon>rosids</taxon>
        <taxon>fabids</taxon>
        <taxon>Rosales</taxon>
        <taxon>Rosaceae</taxon>
        <taxon>Rosoideae</taxon>
        <taxon>Rosoideae incertae sedis</taxon>
        <taxon>Rubus</taxon>
    </lineage>
</organism>
<dbReference type="AlphaFoldDB" id="A0AAW1Y8B1"/>
<feature type="domain" description="KIB1-4 beta-propeller" evidence="1">
    <location>
        <begin position="67"/>
        <end position="191"/>
    </location>
</feature>
<dbReference type="PANTHER" id="PTHR44259:SF108">
    <property type="entry name" value="F-BOX PROTEIN SKIP23-LIKE"/>
    <property type="match status" value="1"/>
</dbReference>
<evidence type="ECO:0000313" key="2">
    <source>
        <dbReference type="EMBL" id="KAK9945244.1"/>
    </source>
</evidence>
<comment type="caution">
    <text evidence="2">The sequence shown here is derived from an EMBL/GenBank/DDBJ whole genome shotgun (WGS) entry which is preliminary data.</text>
</comment>
<evidence type="ECO:0000259" key="1">
    <source>
        <dbReference type="Pfam" id="PF03478"/>
    </source>
</evidence>
<sequence>MDADWSDLPPDLVVSIAKRIVYLDDFAAFGAACKSWRSKATKENFTGESTPILMLPMNEDDVNPRCYSLTKGRFNKLNLPEAKGSHCYSSLGWLLIASDAASKLTLLHPLNHTRIELPGRLGKRSYKTTYKYPTYGSNFIRKFVLSSSPSQSLDYMVMVINNMNHLAFCRPRKDENWASILVGSNFKDTIMTTPAGEAVMVCGSDKVDGIVDGDHSGLGSWVWVDGGGDVSWKQGRRRRCEERRLMAGLFEFAPLGARPVMMDLGLFTVALEGNGEDGLVKLHGFWFWEAEAELNFGLNWLLFWGRGLLDLDDLWVRWFMVVMGDGLGWPRWFGLYGGESYD</sequence>
<keyword evidence="3" id="KW-1185">Reference proteome</keyword>
<name>A0AAW1Y8B1_RUBAR</name>
<dbReference type="EMBL" id="JBEDUW010000002">
    <property type="protein sequence ID" value="KAK9945244.1"/>
    <property type="molecule type" value="Genomic_DNA"/>
</dbReference>
<dbReference type="InterPro" id="IPR005174">
    <property type="entry name" value="KIB1-4_b-propeller"/>
</dbReference>
<dbReference type="Proteomes" id="UP001457282">
    <property type="component" value="Unassembled WGS sequence"/>
</dbReference>
<dbReference type="Pfam" id="PF03478">
    <property type="entry name" value="Beta-prop_KIB1-4"/>
    <property type="match status" value="1"/>
</dbReference>
<gene>
    <name evidence="2" type="ORF">M0R45_010769</name>
</gene>
<accession>A0AAW1Y8B1</accession>
<evidence type="ECO:0000313" key="3">
    <source>
        <dbReference type="Proteomes" id="UP001457282"/>
    </source>
</evidence>
<proteinExistence type="predicted"/>
<reference evidence="2 3" key="1">
    <citation type="journal article" date="2023" name="G3 (Bethesda)">
        <title>A chromosome-length genome assembly and annotation of blackberry (Rubus argutus, cv. 'Hillquist').</title>
        <authorList>
            <person name="Bruna T."/>
            <person name="Aryal R."/>
            <person name="Dudchenko O."/>
            <person name="Sargent D.J."/>
            <person name="Mead D."/>
            <person name="Buti M."/>
            <person name="Cavallini A."/>
            <person name="Hytonen T."/>
            <person name="Andres J."/>
            <person name="Pham M."/>
            <person name="Weisz D."/>
            <person name="Mascagni F."/>
            <person name="Usai G."/>
            <person name="Natali L."/>
            <person name="Bassil N."/>
            <person name="Fernandez G.E."/>
            <person name="Lomsadze A."/>
            <person name="Armour M."/>
            <person name="Olukolu B."/>
            <person name="Poorten T."/>
            <person name="Britton C."/>
            <person name="Davik J."/>
            <person name="Ashrafi H."/>
            <person name="Aiden E.L."/>
            <person name="Borodovsky M."/>
            <person name="Worthington M."/>
        </authorList>
    </citation>
    <scope>NUCLEOTIDE SEQUENCE [LARGE SCALE GENOMIC DNA]</scope>
    <source>
        <strain evidence="2">PI 553951</strain>
    </source>
</reference>
<dbReference type="InterPro" id="IPR050942">
    <property type="entry name" value="F-box_BR-signaling"/>
</dbReference>
<dbReference type="PANTHER" id="PTHR44259">
    <property type="entry name" value="OS07G0183000 PROTEIN-RELATED"/>
    <property type="match status" value="1"/>
</dbReference>
<protein>
    <recommendedName>
        <fullName evidence="1">KIB1-4 beta-propeller domain-containing protein</fullName>
    </recommendedName>
</protein>